<proteinExistence type="predicted"/>
<gene>
    <name evidence="2" type="ORF">PAC_06050</name>
</gene>
<evidence type="ECO:0000313" key="3">
    <source>
        <dbReference type="Proteomes" id="UP000184330"/>
    </source>
</evidence>
<keyword evidence="3" id="KW-1185">Reference proteome</keyword>
<reference evidence="2 3" key="1">
    <citation type="submission" date="2016-03" db="EMBL/GenBank/DDBJ databases">
        <authorList>
            <person name="Ploux O."/>
        </authorList>
    </citation>
    <scope>NUCLEOTIDE SEQUENCE [LARGE SCALE GENOMIC DNA]</scope>
    <source>
        <strain evidence="2 3">UAMH 11012</strain>
    </source>
</reference>
<keyword evidence="1" id="KW-0812">Transmembrane</keyword>
<dbReference type="OrthoDB" id="2830640at2759"/>
<keyword evidence="1" id="KW-1133">Transmembrane helix</keyword>
<evidence type="ECO:0000256" key="1">
    <source>
        <dbReference type="SAM" id="Phobius"/>
    </source>
</evidence>
<organism evidence="2 3">
    <name type="scientific">Phialocephala subalpina</name>
    <dbReference type="NCBI Taxonomy" id="576137"/>
    <lineage>
        <taxon>Eukaryota</taxon>
        <taxon>Fungi</taxon>
        <taxon>Dikarya</taxon>
        <taxon>Ascomycota</taxon>
        <taxon>Pezizomycotina</taxon>
        <taxon>Leotiomycetes</taxon>
        <taxon>Helotiales</taxon>
        <taxon>Mollisiaceae</taxon>
        <taxon>Phialocephala</taxon>
        <taxon>Phialocephala fortinii species complex</taxon>
    </lineage>
</organism>
<dbReference type="Gene3D" id="1.20.58.340">
    <property type="entry name" value="Magnesium transport protein CorA, transmembrane region"/>
    <property type="match status" value="1"/>
</dbReference>
<feature type="transmembrane region" description="Helical" evidence="1">
    <location>
        <begin position="415"/>
        <end position="443"/>
    </location>
</feature>
<feature type="transmembrane region" description="Helical" evidence="1">
    <location>
        <begin position="373"/>
        <end position="395"/>
    </location>
</feature>
<dbReference type="Proteomes" id="UP000184330">
    <property type="component" value="Unassembled WGS sequence"/>
</dbReference>
<dbReference type="EMBL" id="FJOG01000007">
    <property type="protein sequence ID" value="CZR56162.1"/>
    <property type="molecule type" value="Genomic_DNA"/>
</dbReference>
<protein>
    <submittedName>
        <fullName evidence="2">Uncharacterized protein</fullName>
    </submittedName>
</protein>
<sequence>MHDNLQLQRRDLEYGYPSLERGFGFGQASKCDSLQILQYGPKFRHSSEELDAISLRKWLDKDVNAPEVREGHGLVGGLRLLLGVCRLDPTSNNRCLPFMKDDFDLIGERLHLPEQFLPRMQARIQCAYKFSSQGTSALNESLQITCFVFRFGIYRPSYYHLAVSYCHSTKLSHALLLSKTVDHSFDVLTQRLKTLQQHIAHPLLLPVLLVDICLASSATRTQLADDRLNELEETMGQHEWINRPLGDPLKLDFVSTTRTLNFTARTLGVEKMRIQGTLLTLSNILQEVEHLQTLDPQEQKTYIWMKETIAYHTNTAQNLSLRAEYEEKRVQTQLAVVYQFMSQKDSKVNIQLAETSALIARESKKDSSAMKAIAVLTMFFLPGTFLATIFAMPLFNWDSNDGPRTKDGFKLYWAIAIPLTVGVLGIWILSMVFPWIEWLTLLVTRKRQRQRGSSSQLGEVKGDAA</sequence>
<name>A0A1L7WTS4_9HELO</name>
<accession>A0A1L7WTS4</accession>
<dbReference type="AlphaFoldDB" id="A0A1L7WTS4"/>
<keyword evidence="1" id="KW-0472">Membrane</keyword>
<dbReference type="STRING" id="576137.A0A1L7WTS4"/>
<evidence type="ECO:0000313" key="2">
    <source>
        <dbReference type="EMBL" id="CZR56162.1"/>
    </source>
</evidence>